<feature type="region of interest" description="Disordered" evidence="4">
    <location>
        <begin position="269"/>
        <end position="307"/>
    </location>
</feature>
<evidence type="ECO:0000256" key="1">
    <source>
        <dbReference type="ARBA" id="ARBA00022737"/>
    </source>
</evidence>
<dbReference type="OrthoDB" id="20872at2759"/>
<dbReference type="Gene3D" id="1.25.40.20">
    <property type="entry name" value="Ankyrin repeat-containing domain"/>
    <property type="match status" value="4"/>
</dbReference>
<name>A0A8J8W727_9EURO</name>
<dbReference type="InterPro" id="IPR036770">
    <property type="entry name" value="Ankyrin_rpt-contain_sf"/>
</dbReference>
<feature type="repeat" description="ANK" evidence="3">
    <location>
        <begin position="679"/>
        <end position="711"/>
    </location>
</feature>
<feature type="repeat" description="ANK" evidence="3">
    <location>
        <begin position="586"/>
        <end position="618"/>
    </location>
</feature>
<organism evidence="5 6">
    <name type="scientific">Penicillium ucsense</name>
    <dbReference type="NCBI Taxonomy" id="2839758"/>
    <lineage>
        <taxon>Eukaryota</taxon>
        <taxon>Fungi</taxon>
        <taxon>Dikarya</taxon>
        <taxon>Ascomycota</taxon>
        <taxon>Pezizomycotina</taxon>
        <taxon>Eurotiomycetes</taxon>
        <taxon>Eurotiomycetidae</taxon>
        <taxon>Eurotiales</taxon>
        <taxon>Aspergillaceae</taxon>
        <taxon>Penicillium</taxon>
    </lineage>
</organism>
<evidence type="ECO:0000256" key="3">
    <source>
        <dbReference type="PROSITE-ProRule" id="PRU00023"/>
    </source>
</evidence>
<dbReference type="InterPro" id="IPR002110">
    <property type="entry name" value="Ankyrin_rpt"/>
</dbReference>
<feature type="compositionally biased region" description="Polar residues" evidence="4">
    <location>
        <begin position="276"/>
        <end position="287"/>
    </location>
</feature>
<dbReference type="Proteomes" id="UP000631181">
    <property type="component" value="Unassembled WGS sequence"/>
</dbReference>
<feature type="region of interest" description="Disordered" evidence="4">
    <location>
        <begin position="183"/>
        <end position="237"/>
    </location>
</feature>
<keyword evidence="6" id="KW-1185">Reference proteome</keyword>
<evidence type="ECO:0000256" key="4">
    <source>
        <dbReference type="SAM" id="MobiDB-lite"/>
    </source>
</evidence>
<dbReference type="PROSITE" id="PS50088">
    <property type="entry name" value="ANK_REPEAT"/>
    <property type="match status" value="3"/>
</dbReference>
<keyword evidence="2 3" id="KW-0040">ANK repeat</keyword>
<feature type="repeat" description="ANK" evidence="3">
    <location>
        <begin position="394"/>
        <end position="426"/>
    </location>
</feature>
<evidence type="ECO:0000256" key="2">
    <source>
        <dbReference type="ARBA" id="ARBA00023043"/>
    </source>
</evidence>
<feature type="compositionally biased region" description="Polar residues" evidence="4">
    <location>
        <begin position="194"/>
        <end position="205"/>
    </location>
</feature>
<comment type="caution">
    <text evidence="5">The sequence shown here is derived from an EMBL/GenBank/DDBJ whole genome shotgun (WGS) entry which is preliminary data.</text>
</comment>
<dbReference type="PROSITE" id="PS50297">
    <property type="entry name" value="ANK_REP_REGION"/>
    <property type="match status" value="2"/>
</dbReference>
<dbReference type="AlphaFoldDB" id="A0A8J8W727"/>
<dbReference type="EMBL" id="WIWV01000033">
    <property type="protein sequence ID" value="KAF7716965.1"/>
    <property type="molecule type" value="Genomic_DNA"/>
</dbReference>
<keyword evidence="1" id="KW-0677">Repeat</keyword>
<gene>
    <name evidence="5" type="ORF">PECM_005011</name>
</gene>
<evidence type="ECO:0000313" key="6">
    <source>
        <dbReference type="Proteomes" id="UP000631181"/>
    </source>
</evidence>
<dbReference type="Pfam" id="PF13637">
    <property type="entry name" value="Ank_4"/>
    <property type="match status" value="1"/>
</dbReference>
<dbReference type="SUPFAM" id="SSF48403">
    <property type="entry name" value="Ankyrin repeat"/>
    <property type="match status" value="2"/>
</dbReference>
<proteinExistence type="predicted"/>
<dbReference type="PANTHER" id="PTHR24198:SF165">
    <property type="entry name" value="ANKYRIN REPEAT-CONTAINING PROTEIN-RELATED"/>
    <property type="match status" value="1"/>
</dbReference>
<feature type="compositionally biased region" description="Basic and acidic residues" evidence="4">
    <location>
        <begin position="183"/>
        <end position="193"/>
    </location>
</feature>
<protein>
    <submittedName>
        <fullName evidence="5">Ankyrin repeat domain-containing protein</fullName>
    </submittedName>
</protein>
<reference evidence="5" key="1">
    <citation type="journal article" date="2020" name="Front. Microbiol.">
        <title>Gene regulatory networks of Penicillium echinulatum 2HH and Penicillium oxalicum 114-2 inferred by a computational biology approach.</title>
        <authorList>
            <person name="Lenz A.R."/>
            <person name="Galan-Vasquez E."/>
            <person name="Balbinot E."/>
            <person name="De Abreu F.P."/>
            <person name="De Oliveira N.S."/>
            <person name="Da Rosa L.O."/>
            <person name="De Avila E Silva S."/>
            <person name="Camassola M."/>
            <person name="Dillon A.J.P."/>
            <person name="Perez-Rueda E."/>
        </authorList>
    </citation>
    <scope>NUCLEOTIDE SEQUENCE</scope>
    <source>
        <strain evidence="5">S1M29</strain>
    </source>
</reference>
<dbReference type="SMART" id="SM00248">
    <property type="entry name" value="ANK"/>
    <property type="match status" value="14"/>
</dbReference>
<dbReference type="Pfam" id="PF12796">
    <property type="entry name" value="Ank_2"/>
    <property type="match status" value="5"/>
</dbReference>
<accession>A0A8J8W727</accession>
<evidence type="ECO:0000313" key="5">
    <source>
        <dbReference type="EMBL" id="KAF7716965.1"/>
    </source>
</evidence>
<sequence length="897" mass="98638">MPPATEDAIRAVAAMATTLGNKISVHMLNYLSTTQDLPDGFRELSHTFLDTCRTLWAIEAGITELTAANRSLPEIVVDEIEKKFVAAYRDFQHLDKVILKLVHWEHRGTLGKLQRGWSRPGHELNRIHESLKKNNETLQISGMAFHWSLKEAHPEEAVGIGYASLAAALDRISKGRSVMGIDKTKSVKSDDSASKLSTGSALSSPSVPPKEPRYPRRSSPSVPEEHEPSFISQGPESMVDDMSSVLSLNEFLVSQPARDVKVPSAVEYRTLPMRPSQRSSAGSTANISLRGPSEPDTGLRPREKPSMSTLNGYTMPHQFPHPTLSSGTPNPRNSLTFAIQERNHILLERLLTNGMSPDKHENIHPLNEAILHRDLESTQLLLQYKANPNMPDSQGHTPLYLAVEQSFVEGAALLLQHGADVNYRAQAELDSPLTSSIFRDNPSLVQSLLAYGGKPNEETRNDTTLLIDAIRNGASQQIITILLDAGCHPDLKDTHGRTALCEAVLKDQPAVITSLLDHHANPNLPGPEHALWSAVHRPDCLRILLARGADIKKAPGLMEQATSVNNINAVRVLLQAGVDPNLKKDGVYTPLCSAIRDDRPDIVTLLLSHGADANVMASEYPAWKCISHDRLQYFPDLLAAGADLRKPPGIAESAVHFNHMKALQWVIEHGANPNDRNAEGLTALTTAIRDSRMEMIDWLLAHGADPNIRGEDWPIYMATQSSDVLRMILPAITNLSAHKGVMEKAVQAGSLESVKLLLAAGASVEWKNGGVFSPLTTALREHHFEIVRYLLNEAGADPNAPGEHLPLVKAIRRRKGDDFSMIELLIDKGADPNKCYREWNAIMQAIENRDLPLLRILINRGGPVDFTQRDETGQTVLEMAESSGWPEGAELLVRNSQ</sequence>
<dbReference type="PANTHER" id="PTHR24198">
    <property type="entry name" value="ANKYRIN REPEAT AND PROTEIN KINASE DOMAIN-CONTAINING PROTEIN"/>
    <property type="match status" value="1"/>
</dbReference>